<dbReference type="InterPro" id="IPR043504">
    <property type="entry name" value="Peptidase_S1_PA_chymotrypsin"/>
</dbReference>
<evidence type="ECO:0000256" key="7">
    <source>
        <dbReference type="RuleBase" id="RU363034"/>
    </source>
</evidence>
<evidence type="ECO:0000256" key="4">
    <source>
        <dbReference type="ARBA" id="ARBA00022825"/>
    </source>
</evidence>
<organism evidence="10 11">
    <name type="scientific">Sarcophilus harrisii</name>
    <name type="common">Tasmanian devil</name>
    <name type="synonym">Sarcophilus laniarius</name>
    <dbReference type="NCBI Taxonomy" id="9305"/>
    <lineage>
        <taxon>Eukaryota</taxon>
        <taxon>Metazoa</taxon>
        <taxon>Chordata</taxon>
        <taxon>Craniata</taxon>
        <taxon>Vertebrata</taxon>
        <taxon>Euteleostomi</taxon>
        <taxon>Mammalia</taxon>
        <taxon>Metatheria</taxon>
        <taxon>Dasyuromorphia</taxon>
        <taxon>Dasyuridae</taxon>
        <taxon>Sarcophilus</taxon>
    </lineage>
</organism>
<evidence type="ECO:0000256" key="1">
    <source>
        <dbReference type="ARBA" id="ARBA00022670"/>
    </source>
</evidence>
<reference evidence="10 11" key="1">
    <citation type="journal article" date="2011" name="Proc. Natl. Acad. Sci. U.S.A.">
        <title>Genetic diversity and population structure of the endangered marsupial Sarcophilus harrisii (Tasmanian devil).</title>
        <authorList>
            <person name="Miller W."/>
            <person name="Hayes V.M."/>
            <person name="Ratan A."/>
            <person name="Petersen D.C."/>
            <person name="Wittekindt N.E."/>
            <person name="Miller J."/>
            <person name="Walenz B."/>
            <person name="Knight J."/>
            <person name="Qi J."/>
            <person name="Zhao F."/>
            <person name="Wang Q."/>
            <person name="Bedoya-Reina O.C."/>
            <person name="Katiyar N."/>
            <person name="Tomsho L.P."/>
            <person name="Kasson L.M."/>
            <person name="Hardie R.A."/>
            <person name="Woodbridge P."/>
            <person name="Tindall E.A."/>
            <person name="Bertelsen M.F."/>
            <person name="Dixon D."/>
            <person name="Pyecroft S."/>
            <person name="Helgen K.M."/>
            <person name="Lesk A.M."/>
            <person name="Pringle T.H."/>
            <person name="Patterson N."/>
            <person name="Zhang Y."/>
            <person name="Kreiss A."/>
            <person name="Woods G.M."/>
            <person name="Jones M.E."/>
            <person name="Schuster S.C."/>
        </authorList>
    </citation>
    <scope>NUCLEOTIDE SEQUENCE [LARGE SCALE GENOMIC DNA]</scope>
</reference>
<dbReference type="OrthoDB" id="5565075at2759"/>
<evidence type="ECO:0000256" key="2">
    <source>
        <dbReference type="ARBA" id="ARBA00022729"/>
    </source>
</evidence>
<keyword evidence="6" id="KW-1015">Disulfide bond</keyword>
<evidence type="ECO:0000256" key="6">
    <source>
        <dbReference type="ARBA" id="ARBA00023157"/>
    </source>
</evidence>
<evidence type="ECO:0000256" key="8">
    <source>
        <dbReference type="SAM" id="SignalP"/>
    </source>
</evidence>
<dbReference type="STRING" id="9305.ENSSHAP00000005015"/>
<keyword evidence="3 7" id="KW-0378">Hydrolase</keyword>
<dbReference type="FunFam" id="2.40.10.10:FF:000014">
    <property type="entry name" value="Complement factor D"/>
    <property type="match status" value="1"/>
</dbReference>
<evidence type="ECO:0000313" key="10">
    <source>
        <dbReference type="Ensembl" id="ENSSHAP00000005015.2"/>
    </source>
</evidence>
<evidence type="ECO:0000256" key="3">
    <source>
        <dbReference type="ARBA" id="ARBA00022801"/>
    </source>
</evidence>
<dbReference type="Proteomes" id="UP000007648">
    <property type="component" value="Unassembled WGS sequence"/>
</dbReference>
<evidence type="ECO:0000259" key="9">
    <source>
        <dbReference type="PROSITE" id="PS50240"/>
    </source>
</evidence>
<dbReference type="eggNOG" id="KOG3627">
    <property type="taxonomic scope" value="Eukaryota"/>
</dbReference>
<name>G3VPB0_SARHA</name>
<keyword evidence="11" id="KW-1185">Reference proteome</keyword>
<dbReference type="Gene3D" id="2.40.10.10">
    <property type="entry name" value="Trypsin-like serine proteases"/>
    <property type="match status" value="2"/>
</dbReference>
<dbReference type="KEGG" id="shr:100918953"/>
<keyword evidence="1 7" id="KW-0645">Protease</keyword>
<dbReference type="PROSITE" id="PS00134">
    <property type="entry name" value="TRYPSIN_HIS"/>
    <property type="match status" value="1"/>
</dbReference>
<dbReference type="SMART" id="SM00020">
    <property type="entry name" value="Tryp_SPc"/>
    <property type="match status" value="1"/>
</dbReference>
<dbReference type="PROSITE" id="PS50240">
    <property type="entry name" value="TRYPSIN_DOM"/>
    <property type="match status" value="1"/>
</dbReference>
<sequence length="249" mass="27572">MKLLPLLLLLLTFLLSHETGADEIVGGKESMPHSRPYMAFLEIKRCKRNFTCGGFLIRRDFVMTAAHCEGDSITVKLGVHNIRKPEETWQTLKVKHQFLHPKYNTERSLNDIMLLKLEKKAKLTTAVNTLPLPSRFNSVSPGQECLAAGWGSTEPRAPGSETLQEVELTLMNPSDCTMSFGCFDERSQLCAGNHTSRKSVFFGDSGGPLVCSCVAQGIVSYGNKNAKPPAVFTRIAHYGSWINQILNAN</sequence>
<reference evidence="10" key="3">
    <citation type="submission" date="2025-09" db="UniProtKB">
        <authorList>
            <consortium name="Ensembl"/>
        </authorList>
    </citation>
    <scope>IDENTIFICATION</scope>
</reference>
<dbReference type="GO" id="GO:0005737">
    <property type="term" value="C:cytoplasm"/>
    <property type="evidence" value="ECO:0007669"/>
    <property type="project" value="TreeGrafter"/>
</dbReference>
<dbReference type="PANTHER" id="PTHR24271">
    <property type="entry name" value="KALLIKREIN-RELATED"/>
    <property type="match status" value="1"/>
</dbReference>
<dbReference type="InterPro" id="IPR033116">
    <property type="entry name" value="TRYPSIN_SER"/>
</dbReference>
<dbReference type="InterPro" id="IPR001314">
    <property type="entry name" value="Peptidase_S1A"/>
</dbReference>
<accession>G3VPB0</accession>
<keyword evidence="5" id="KW-0865">Zymogen</keyword>
<keyword evidence="4 7" id="KW-0720">Serine protease</keyword>
<feature type="domain" description="Peptidase S1" evidence="9">
    <location>
        <begin position="24"/>
        <end position="247"/>
    </location>
</feature>
<keyword evidence="2 8" id="KW-0732">Signal</keyword>
<dbReference type="PANTHER" id="PTHR24271:SF24">
    <property type="entry name" value="CHYMASE"/>
    <property type="match status" value="1"/>
</dbReference>
<dbReference type="InterPro" id="IPR009003">
    <property type="entry name" value="Peptidase_S1_PA"/>
</dbReference>
<dbReference type="Pfam" id="PF00089">
    <property type="entry name" value="Trypsin"/>
    <property type="match status" value="1"/>
</dbReference>
<dbReference type="SUPFAM" id="SSF50494">
    <property type="entry name" value="Trypsin-like serine proteases"/>
    <property type="match status" value="1"/>
</dbReference>
<feature type="chain" id="PRO_5029734962" description="Peptidase S1 domain-containing protein" evidence="8">
    <location>
        <begin position="22"/>
        <end position="249"/>
    </location>
</feature>
<evidence type="ECO:0000256" key="5">
    <source>
        <dbReference type="ARBA" id="ARBA00023145"/>
    </source>
</evidence>
<dbReference type="CDD" id="cd00190">
    <property type="entry name" value="Tryp_SPc"/>
    <property type="match status" value="1"/>
</dbReference>
<proteinExistence type="predicted"/>
<dbReference type="RefSeq" id="XP_003758866.2">
    <property type="nucleotide sequence ID" value="XM_003758818.4"/>
</dbReference>
<gene>
    <name evidence="10" type="primary">LOC100918953</name>
</gene>
<dbReference type="GO" id="GO:0004252">
    <property type="term" value="F:serine-type endopeptidase activity"/>
    <property type="evidence" value="ECO:0007669"/>
    <property type="project" value="InterPro"/>
</dbReference>
<dbReference type="AlphaFoldDB" id="G3VPB0"/>
<dbReference type="GO" id="GO:0006508">
    <property type="term" value="P:proteolysis"/>
    <property type="evidence" value="ECO:0007669"/>
    <property type="project" value="UniProtKB-KW"/>
</dbReference>
<dbReference type="PRINTS" id="PR00722">
    <property type="entry name" value="CHYMOTRYPSIN"/>
</dbReference>
<dbReference type="GeneID" id="100918953"/>
<dbReference type="InterPro" id="IPR001254">
    <property type="entry name" value="Trypsin_dom"/>
</dbReference>
<dbReference type="GeneTree" id="ENSGT01030000234551"/>
<dbReference type="PROSITE" id="PS00135">
    <property type="entry name" value="TRYPSIN_SER"/>
    <property type="match status" value="1"/>
</dbReference>
<reference evidence="10" key="2">
    <citation type="submission" date="2025-08" db="UniProtKB">
        <authorList>
            <consortium name="Ensembl"/>
        </authorList>
    </citation>
    <scope>IDENTIFICATION</scope>
</reference>
<dbReference type="InterPro" id="IPR018114">
    <property type="entry name" value="TRYPSIN_HIS"/>
</dbReference>
<protein>
    <recommendedName>
        <fullName evidence="9">Peptidase S1 domain-containing protein</fullName>
    </recommendedName>
</protein>
<dbReference type="HOGENOM" id="CLU_006842_1_0_1"/>
<feature type="signal peptide" evidence="8">
    <location>
        <begin position="1"/>
        <end position="21"/>
    </location>
</feature>
<dbReference type="Ensembl" id="ENSSHAT00000005064.2">
    <property type="protein sequence ID" value="ENSSHAP00000005015.2"/>
    <property type="gene ID" value="ENSSHAG00000000053.2"/>
</dbReference>
<evidence type="ECO:0000313" key="11">
    <source>
        <dbReference type="Proteomes" id="UP000007648"/>
    </source>
</evidence>
<dbReference type="GO" id="GO:0005615">
    <property type="term" value="C:extracellular space"/>
    <property type="evidence" value="ECO:0007669"/>
    <property type="project" value="TreeGrafter"/>
</dbReference>